<keyword evidence="5" id="KW-1185">Reference proteome</keyword>
<evidence type="ECO:0000256" key="2">
    <source>
        <dbReference type="SAM" id="MobiDB-lite"/>
    </source>
</evidence>
<dbReference type="Proteomes" id="UP001164929">
    <property type="component" value="Chromosome 5"/>
</dbReference>
<comment type="caution">
    <text evidence="4">The sequence shown here is derived from an EMBL/GenBank/DDBJ whole genome shotgun (WGS) entry which is preliminary data.</text>
</comment>
<evidence type="ECO:0000256" key="1">
    <source>
        <dbReference type="ARBA" id="ARBA00022729"/>
    </source>
</evidence>
<dbReference type="Pfam" id="PF04450">
    <property type="entry name" value="BSP"/>
    <property type="match status" value="1"/>
</dbReference>
<organism evidence="4 5">
    <name type="scientific">Populus alba x Populus x berolinensis</name>
    <dbReference type="NCBI Taxonomy" id="444605"/>
    <lineage>
        <taxon>Eukaryota</taxon>
        <taxon>Viridiplantae</taxon>
        <taxon>Streptophyta</taxon>
        <taxon>Embryophyta</taxon>
        <taxon>Tracheophyta</taxon>
        <taxon>Spermatophyta</taxon>
        <taxon>Magnoliopsida</taxon>
        <taxon>eudicotyledons</taxon>
        <taxon>Gunneridae</taxon>
        <taxon>Pentapetalae</taxon>
        <taxon>rosids</taxon>
        <taxon>fabids</taxon>
        <taxon>Malpighiales</taxon>
        <taxon>Salicaceae</taxon>
        <taxon>Saliceae</taxon>
        <taxon>Populus</taxon>
    </lineage>
</organism>
<keyword evidence="1" id="KW-0732">Signal</keyword>
<feature type="compositionally biased region" description="Polar residues" evidence="2">
    <location>
        <begin position="201"/>
        <end position="210"/>
    </location>
</feature>
<feature type="region of interest" description="Disordered" evidence="2">
    <location>
        <begin position="192"/>
        <end position="219"/>
    </location>
</feature>
<dbReference type="InterPro" id="IPR007541">
    <property type="entry name" value="Uncharacterised_BSP"/>
</dbReference>
<accession>A0AAD6W4G8</accession>
<dbReference type="PANTHER" id="PTHR33321">
    <property type="match status" value="1"/>
</dbReference>
<evidence type="ECO:0000313" key="4">
    <source>
        <dbReference type="EMBL" id="KAJ6998296.1"/>
    </source>
</evidence>
<dbReference type="Gene3D" id="1.20.58.1040">
    <property type="match status" value="1"/>
</dbReference>
<protein>
    <recommendedName>
        <fullName evidence="3">X8 domain-containing protein</fullName>
    </recommendedName>
</protein>
<reference evidence="4" key="1">
    <citation type="journal article" date="2023" name="Mol. Ecol. Resour.">
        <title>Chromosome-level genome assembly of a triploid poplar Populus alba 'Berolinensis'.</title>
        <authorList>
            <person name="Chen S."/>
            <person name="Yu Y."/>
            <person name="Wang X."/>
            <person name="Wang S."/>
            <person name="Zhang T."/>
            <person name="Zhou Y."/>
            <person name="He R."/>
            <person name="Meng N."/>
            <person name="Wang Y."/>
            <person name="Liu W."/>
            <person name="Liu Z."/>
            <person name="Liu J."/>
            <person name="Guo Q."/>
            <person name="Huang H."/>
            <person name="Sederoff R.R."/>
            <person name="Wang G."/>
            <person name="Qu G."/>
            <person name="Chen S."/>
        </authorList>
    </citation>
    <scope>NUCLEOTIDE SEQUENCE</scope>
    <source>
        <strain evidence="4">SC-2020</strain>
    </source>
</reference>
<dbReference type="EMBL" id="JAQIZT010000005">
    <property type="protein sequence ID" value="KAJ6998296.1"/>
    <property type="molecule type" value="Genomic_DNA"/>
</dbReference>
<evidence type="ECO:0000259" key="3">
    <source>
        <dbReference type="SMART" id="SM00768"/>
    </source>
</evidence>
<feature type="domain" description="X8" evidence="3">
    <location>
        <begin position="230"/>
        <end position="321"/>
    </location>
</feature>
<dbReference type="AlphaFoldDB" id="A0AAD6W4G8"/>
<proteinExistence type="predicted"/>
<dbReference type="InterPro" id="IPR012946">
    <property type="entry name" value="X8"/>
</dbReference>
<evidence type="ECO:0000313" key="5">
    <source>
        <dbReference type="Proteomes" id="UP001164929"/>
    </source>
</evidence>
<name>A0AAD6W4G8_9ROSI</name>
<dbReference type="SMART" id="SM00768">
    <property type="entry name" value="X8"/>
    <property type="match status" value="1"/>
</dbReference>
<dbReference type="Pfam" id="PF07983">
    <property type="entry name" value="X8"/>
    <property type="match status" value="1"/>
</dbReference>
<dbReference type="PANTHER" id="PTHR33321:SF3">
    <property type="entry name" value="OS05G0582000 PROTEIN"/>
    <property type="match status" value="1"/>
</dbReference>
<sequence>MNRWGSTKERKKLFKSGQWGKPQPLWTKAETIALLLDIEATPLAFLHSISIPYAPLFTNRESLSVSIHVEVRNLTEEEEEGWGFKPMGGRVIYSLMFCLLGLFLSSSGDGLLSHAWNFSIAEPILSHNFSSIRPRKQRFHITGSSVTKRLANENSKRAGHGTKQVVVLVNSISGSQKDITTPITTVPTIIPTTSTPLINPNSDPDSTSPATITPMVTPTSTTSPVSAGASWCIASPSASPTALQVALDYACGYGGADCSAILPGGSCYNPNTVHDHASYAFNSYYQKNPVPSSCTGTCQFPSTSTSSSVLNTTNSNGATVYGAVPSNPAPSVASKINEKPHFMRLVSSSCAGMLNATGHNLLPYFFGYELDIATASSSTTTTTTSYYFDDTDADYIKLWSSNSSIILRLLLITSIGIISIWANYEASKGFGITLVNDAKDYAEGKRFALWYISNDKATRIILNTSLFVENLLYPNINDTKKQVIHHVTLRLAGNNLPNPVTVDTNTNNEFVINISPSVLTGHPKNLDYAITSVVLQGMARAWIWDSESRAPPWLLDGMVEYITGLAGFGPVRNLGGHESPDDQFGKFCSGDKDPMVVAQFLKYCERHEKGFIQRLNKALRDDHQWIGRTVEDICARDIGTESM</sequence>
<gene>
    <name evidence="4" type="ORF">NC653_014479</name>
</gene>